<dbReference type="GO" id="GO:0044550">
    <property type="term" value="P:secondary metabolite biosynthetic process"/>
    <property type="evidence" value="ECO:0007669"/>
    <property type="project" value="UniProtKB-ARBA"/>
</dbReference>
<dbReference type="Gene3D" id="3.30.559.10">
    <property type="entry name" value="Chloramphenicol acetyltransferase-like domain"/>
    <property type="match status" value="1"/>
</dbReference>
<protein>
    <recommendedName>
        <fullName evidence="5">Carrier domain-containing protein</fullName>
    </recommendedName>
</protein>
<dbReference type="GO" id="GO:0043041">
    <property type="term" value="P:amino acid activation for nonribosomal peptide biosynthetic process"/>
    <property type="evidence" value="ECO:0007669"/>
    <property type="project" value="TreeGrafter"/>
</dbReference>
<comment type="cofactor">
    <cofactor evidence="1">
        <name>pantetheine 4'-phosphate</name>
        <dbReference type="ChEBI" id="CHEBI:47942"/>
    </cofactor>
</comment>
<evidence type="ECO:0000256" key="1">
    <source>
        <dbReference type="ARBA" id="ARBA00001957"/>
    </source>
</evidence>
<dbReference type="OrthoDB" id="9757538at2"/>
<dbReference type="Gene3D" id="2.30.38.10">
    <property type="entry name" value="Luciferase, Domain 3"/>
    <property type="match status" value="1"/>
</dbReference>
<dbReference type="GO" id="GO:0003824">
    <property type="term" value="F:catalytic activity"/>
    <property type="evidence" value="ECO:0007669"/>
    <property type="project" value="InterPro"/>
</dbReference>
<dbReference type="InterPro" id="IPR000873">
    <property type="entry name" value="AMP-dep_synth/lig_dom"/>
</dbReference>
<dbReference type="FunFam" id="3.40.50.12780:FF:000012">
    <property type="entry name" value="Non-ribosomal peptide synthetase"/>
    <property type="match status" value="1"/>
</dbReference>
<dbReference type="Gene3D" id="3.40.50.980">
    <property type="match status" value="2"/>
</dbReference>
<dbReference type="Pfam" id="PF00550">
    <property type="entry name" value="PP-binding"/>
    <property type="match status" value="1"/>
</dbReference>
<dbReference type="GO" id="GO:0031177">
    <property type="term" value="F:phosphopantetheine binding"/>
    <property type="evidence" value="ECO:0007669"/>
    <property type="project" value="TreeGrafter"/>
</dbReference>
<keyword evidence="4" id="KW-0597">Phosphoprotein</keyword>
<dbReference type="NCBIfam" id="TIGR01733">
    <property type="entry name" value="AA-adenyl-dom"/>
    <property type="match status" value="1"/>
</dbReference>
<dbReference type="Pfam" id="PF13193">
    <property type="entry name" value="AMP-binding_C"/>
    <property type="match status" value="1"/>
</dbReference>
<accession>A0A433UN61</accession>
<dbReference type="PANTHER" id="PTHR45527:SF14">
    <property type="entry name" value="PLIPASTATIN SYNTHASE SUBUNIT B"/>
    <property type="match status" value="1"/>
</dbReference>
<dbReference type="SUPFAM" id="SSF47336">
    <property type="entry name" value="ACP-like"/>
    <property type="match status" value="1"/>
</dbReference>
<dbReference type="EMBL" id="RSCL01000042">
    <property type="protein sequence ID" value="RUS95287.1"/>
    <property type="molecule type" value="Genomic_DNA"/>
</dbReference>
<dbReference type="InterPro" id="IPR010071">
    <property type="entry name" value="AA_adenyl_dom"/>
</dbReference>
<dbReference type="Pfam" id="PF00668">
    <property type="entry name" value="Condensation"/>
    <property type="match status" value="1"/>
</dbReference>
<dbReference type="CDD" id="cd19531">
    <property type="entry name" value="LCL_NRPS-like"/>
    <property type="match status" value="1"/>
</dbReference>
<dbReference type="FunFam" id="1.10.1200.10:FF:000005">
    <property type="entry name" value="Nonribosomal peptide synthetase 1"/>
    <property type="match status" value="1"/>
</dbReference>
<dbReference type="FunFam" id="3.30.559.10:FF:000012">
    <property type="entry name" value="Non-ribosomal peptide synthetase"/>
    <property type="match status" value="1"/>
</dbReference>
<dbReference type="AlphaFoldDB" id="A0A433UN61"/>
<dbReference type="Pfam" id="PF00501">
    <property type="entry name" value="AMP-binding"/>
    <property type="match status" value="1"/>
</dbReference>
<dbReference type="FunFam" id="3.30.559.30:FF:000001">
    <property type="entry name" value="Non-ribosomal peptide synthetase"/>
    <property type="match status" value="1"/>
</dbReference>
<evidence type="ECO:0000259" key="5">
    <source>
        <dbReference type="PROSITE" id="PS50075"/>
    </source>
</evidence>
<dbReference type="Gene3D" id="3.30.559.30">
    <property type="entry name" value="Nonribosomal peptide synthetase, condensation domain"/>
    <property type="match status" value="1"/>
</dbReference>
<dbReference type="InterPro" id="IPR023213">
    <property type="entry name" value="CAT-like_dom_sf"/>
</dbReference>
<feature type="domain" description="Carrier" evidence="5">
    <location>
        <begin position="1017"/>
        <end position="1092"/>
    </location>
</feature>
<dbReference type="InterPro" id="IPR001242">
    <property type="entry name" value="Condensation_dom"/>
</dbReference>
<proteinExistence type="inferred from homology"/>
<evidence type="ECO:0000256" key="3">
    <source>
        <dbReference type="ARBA" id="ARBA00022450"/>
    </source>
</evidence>
<comment type="similarity">
    <text evidence="2">Belongs to the ATP-dependent AMP-binding enzyme family.</text>
</comment>
<gene>
    <name evidence="6" type="ORF">DSM106972_090630</name>
</gene>
<dbReference type="FunFam" id="2.30.38.10:FF:000001">
    <property type="entry name" value="Non-ribosomal peptide synthetase PvdI"/>
    <property type="match status" value="1"/>
</dbReference>
<organism evidence="6 7">
    <name type="scientific">Dulcicalothrix desertica PCC 7102</name>
    <dbReference type="NCBI Taxonomy" id="232991"/>
    <lineage>
        <taxon>Bacteria</taxon>
        <taxon>Bacillati</taxon>
        <taxon>Cyanobacteriota</taxon>
        <taxon>Cyanophyceae</taxon>
        <taxon>Nostocales</taxon>
        <taxon>Calotrichaceae</taxon>
        <taxon>Dulcicalothrix</taxon>
    </lineage>
</organism>
<dbReference type="InterPro" id="IPR025110">
    <property type="entry name" value="AMP-bd_C"/>
</dbReference>
<reference evidence="6" key="2">
    <citation type="journal article" date="2019" name="Genome Biol. Evol.">
        <title>Day and night: Metabolic profiles and evolutionary relationships of six axenic non-marine cyanobacteria.</title>
        <authorList>
            <person name="Will S.E."/>
            <person name="Henke P."/>
            <person name="Boedeker C."/>
            <person name="Huang S."/>
            <person name="Brinkmann H."/>
            <person name="Rohde M."/>
            <person name="Jarek M."/>
            <person name="Friedl T."/>
            <person name="Seufert S."/>
            <person name="Schumacher M."/>
            <person name="Overmann J."/>
            <person name="Neumann-Schaal M."/>
            <person name="Petersen J."/>
        </authorList>
    </citation>
    <scope>NUCLEOTIDE SEQUENCE [LARGE SCALE GENOMIC DNA]</scope>
    <source>
        <strain evidence="6">PCC 7102</strain>
    </source>
</reference>
<dbReference type="FunFam" id="3.40.50.980:FF:000001">
    <property type="entry name" value="Non-ribosomal peptide synthetase"/>
    <property type="match status" value="1"/>
</dbReference>
<dbReference type="Proteomes" id="UP000271624">
    <property type="component" value="Unassembled WGS sequence"/>
</dbReference>
<dbReference type="SUPFAM" id="SSF56801">
    <property type="entry name" value="Acetyl-CoA synthetase-like"/>
    <property type="match status" value="1"/>
</dbReference>
<dbReference type="InterPro" id="IPR045851">
    <property type="entry name" value="AMP-bd_C_sf"/>
</dbReference>
<keyword evidence="7" id="KW-1185">Reference proteome</keyword>
<name>A0A433UN61_9CYAN</name>
<dbReference type="PROSITE" id="PS50075">
    <property type="entry name" value="CARRIER"/>
    <property type="match status" value="1"/>
</dbReference>
<keyword evidence="3" id="KW-0596">Phosphopantetheine</keyword>
<dbReference type="InterPro" id="IPR036736">
    <property type="entry name" value="ACP-like_sf"/>
</dbReference>
<dbReference type="PANTHER" id="PTHR45527">
    <property type="entry name" value="NONRIBOSOMAL PEPTIDE SYNTHETASE"/>
    <property type="match status" value="1"/>
</dbReference>
<dbReference type="RefSeq" id="WP_127087022.1">
    <property type="nucleotide sequence ID" value="NZ_RSCL01000042.1"/>
</dbReference>
<reference evidence="6" key="1">
    <citation type="submission" date="2018-12" db="EMBL/GenBank/DDBJ databases">
        <authorList>
            <person name="Will S."/>
            <person name="Neumann-Schaal M."/>
            <person name="Henke P."/>
        </authorList>
    </citation>
    <scope>NUCLEOTIDE SEQUENCE</scope>
    <source>
        <strain evidence="6">PCC 7102</strain>
    </source>
</reference>
<evidence type="ECO:0000256" key="4">
    <source>
        <dbReference type="ARBA" id="ARBA00022553"/>
    </source>
</evidence>
<evidence type="ECO:0000313" key="6">
    <source>
        <dbReference type="EMBL" id="RUS95287.1"/>
    </source>
</evidence>
<dbReference type="GO" id="GO:0005829">
    <property type="term" value="C:cytosol"/>
    <property type="evidence" value="ECO:0007669"/>
    <property type="project" value="TreeGrafter"/>
</dbReference>
<evidence type="ECO:0000313" key="7">
    <source>
        <dbReference type="Proteomes" id="UP000271624"/>
    </source>
</evidence>
<dbReference type="GO" id="GO:0008610">
    <property type="term" value="P:lipid biosynthetic process"/>
    <property type="evidence" value="ECO:0007669"/>
    <property type="project" value="UniProtKB-ARBA"/>
</dbReference>
<dbReference type="Gene3D" id="3.30.300.30">
    <property type="match status" value="1"/>
</dbReference>
<comment type="caution">
    <text evidence="6">The sequence shown here is derived from an EMBL/GenBank/DDBJ whole genome shotgun (WGS) entry which is preliminary data.</text>
</comment>
<dbReference type="FunFam" id="3.30.300.30:FF:000010">
    <property type="entry name" value="Enterobactin synthetase component F"/>
    <property type="match status" value="1"/>
</dbReference>
<evidence type="ECO:0000256" key="2">
    <source>
        <dbReference type="ARBA" id="ARBA00006432"/>
    </source>
</evidence>
<sequence>MTTDFNKRIAGLSLEKRKLLMQKLNKGKVLQTQIKPQNRDSSCFSLSFAQARLWFLNELEAESVTYNEFEAIEIVGLLRVDVLKQSLAEIVRRHEVLRTTFRVVDGRPVQEITCTSSVIPIVDLQALPEQEQSTVVQRLMVKEQSCPFDLTSGPLLRMTLLRLGEEKHLMLLTIHHIVWDRWSTGIFIQELSALYKAFSCGMPSPLPELSVQYADYAVWQQEWLSGEVLDTQLNYWKQQLADAPPLLELPTDRPRPSVQTFRGGAQQFQLNSDLTQKLKILSQQSEATLFMTLLAAFATLLFRYSGQKDIVMGSPIANRNYPEIEPLIGCFINSLVLRINIKENPSFLELLQQVRQVALDAYSHQDAPFEKLVEVLQPERNLSHHPLFQVMFILQNAPVGRMEMPDLTLTPLEVEDIAAKFDLSLSMMETQEGLQARWDYNSDLFDATTITRMAGYFQTLLESIVANPQQRISNLSLLKEAEQHQLLVEWNSTKTESPNEQCIHHLFEAQVERTPDAEAVVFADQKLTYQGLNSRANQLARYLQTLGVKPEVPVGVFVERSLEMAVGLLGVLKAGGAYIPYDPQLPKERLAYMLSDSQVPILLTQQKLVKELPDYQGRIVCLDTEWEAIATESQENLSSSVNPENLAYAIYTSGSTGQPKGVLITHQSLVHYALDIIKQFNLQQSDRFLQFAAIGFDVVVEEIFPTWLSGATVVLPESSEIISYADFLQLIEQQKLTVFELPTAYWNQWVYELSRLQKSPPACVRLVIIGGEKVSPERLADWQKFCIPLIHVYGLTETTVTSTLYHIAGGTEIQPVWSELPIGRPIANTQIYILDSNLQLTCVGVPGEVYIGGMGLGRGYLNRSDLTAERFIPNPFSNVTGERLYKTGDLARYLPCGNLQFLGRLDEQVKIRGFRIELGEIEAVLSQHPSVQQSIVLAREDVPGNKRLVAYIVPKKYPNNFHQTLRDNLKQKLPEYMVPSAFVLLDSLPLTPNGKVNRRALPAPDQTRLELAETYVAPRSEIEQTIATVWQEILQLKKVGIHDNFFNLGGHSLIATQIVSRLSDVFQVNIPLRSLFEFPTVAGLSIAVVQNQLKQGNIEDIGQFLVDIKDLSEDEIESMLTS</sequence>
<dbReference type="Gene3D" id="1.10.1200.10">
    <property type="entry name" value="ACP-like"/>
    <property type="match status" value="1"/>
</dbReference>
<dbReference type="SUPFAM" id="SSF52777">
    <property type="entry name" value="CoA-dependent acyltransferases"/>
    <property type="match status" value="2"/>
</dbReference>
<dbReference type="InterPro" id="IPR009081">
    <property type="entry name" value="PP-bd_ACP"/>
</dbReference>